<proteinExistence type="predicted"/>
<dbReference type="Proteomes" id="UP001066276">
    <property type="component" value="Chromosome 4_1"/>
</dbReference>
<accession>A0AAV7TD06</accession>
<dbReference type="AlphaFoldDB" id="A0AAV7TD06"/>
<keyword evidence="3" id="KW-1185">Reference proteome</keyword>
<sequence length="180" mass="18736">MRAAQDHPRLTCALPPRGPVTPVAPAARVGPATISSDLRHVPCRTSRPPHATVNQARSDSATSAQQPGGGVAVHGLPAWGRHLSTLDLPLLPHYAPGRGPASRRSRGPACYRWGLHSSTHCPGPGLLGAPLVITRPGFIHWPSPGSRSALLGSRASLNRSPPRPGGGAASALSRHLLGRR</sequence>
<reference evidence="2" key="1">
    <citation type="journal article" date="2022" name="bioRxiv">
        <title>Sequencing and chromosome-scale assembly of the giantPleurodeles waltlgenome.</title>
        <authorList>
            <person name="Brown T."/>
            <person name="Elewa A."/>
            <person name="Iarovenko S."/>
            <person name="Subramanian E."/>
            <person name="Araus A.J."/>
            <person name="Petzold A."/>
            <person name="Susuki M."/>
            <person name="Suzuki K.-i.T."/>
            <person name="Hayashi T."/>
            <person name="Toyoda A."/>
            <person name="Oliveira C."/>
            <person name="Osipova E."/>
            <person name="Leigh N.D."/>
            <person name="Simon A."/>
            <person name="Yun M.H."/>
        </authorList>
    </citation>
    <scope>NUCLEOTIDE SEQUENCE</scope>
    <source>
        <strain evidence="2">20211129_DDA</strain>
        <tissue evidence="2">Liver</tissue>
    </source>
</reference>
<name>A0AAV7TD06_PLEWA</name>
<feature type="region of interest" description="Disordered" evidence="1">
    <location>
        <begin position="1"/>
        <end position="73"/>
    </location>
</feature>
<dbReference type="EMBL" id="JANPWB010000007">
    <property type="protein sequence ID" value="KAJ1174286.1"/>
    <property type="molecule type" value="Genomic_DNA"/>
</dbReference>
<protein>
    <submittedName>
        <fullName evidence="2">Uncharacterized protein</fullName>
    </submittedName>
</protein>
<organism evidence="2 3">
    <name type="scientific">Pleurodeles waltl</name>
    <name type="common">Iberian ribbed newt</name>
    <dbReference type="NCBI Taxonomy" id="8319"/>
    <lineage>
        <taxon>Eukaryota</taxon>
        <taxon>Metazoa</taxon>
        <taxon>Chordata</taxon>
        <taxon>Craniata</taxon>
        <taxon>Vertebrata</taxon>
        <taxon>Euteleostomi</taxon>
        <taxon>Amphibia</taxon>
        <taxon>Batrachia</taxon>
        <taxon>Caudata</taxon>
        <taxon>Salamandroidea</taxon>
        <taxon>Salamandridae</taxon>
        <taxon>Pleurodelinae</taxon>
        <taxon>Pleurodeles</taxon>
    </lineage>
</organism>
<gene>
    <name evidence="2" type="ORF">NDU88_006108</name>
</gene>
<evidence type="ECO:0000313" key="2">
    <source>
        <dbReference type="EMBL" id="KAJ1174286.1"/>
    </source>
</evidence>
<evidence type="ECO:0000313" key="3">
    <source>
        <dbReference type="Proteomes" id="UP001066276"/>
    </source>
</evidence>
<comment type="caution">
    <text evidence="2">The sequence shown here is derived from an EMBL/GenBank/DDBJ whole genome shotgun (WGS) entry which is preliminary data.</text>
</comment>
<feature type="compositionally biased region" description="Polar residues" evidence="1">
    <location>
        <begin position="52"/>
        <end position="66"/>
    </location>
</feature>
<evidence type="ECO:0000256" key="1">
    <source>
        <dbReference type="SAM" id="MobiDB-lite"/>
    </source>
</evidence>
<feature type="region of interest" description="Disordered" evidence="1">
    <location>
        <begin position="152"/>
        <end position="180"/>
    </location>
</feature>